<proteinExistence type="predicted"/>
<evidence type="ECO:0000313" key="1">
    <source>
        <dbReference type="EMBL" id="KAG0461020.1"/>
    </source>
</evidence>
<dbReference type="EMBL" id="JADCNL010000011">
    <property type="protein sequence ID" value="KAG0461020.1"/>
    <property type="molecule type" value="Genomic_DNA"/>
</dbReference>
<evidence type="ECO:0008006" key="5">
    <source>
        <dbReference type="Google" id="ProtNLM"/>
    </source>
</evidence>
<evidence type="ECO:0000313" key="2">
    <source>
        <dbReference type="EMBL" id="KAG0462529.1"/>
    </source>
</evidence>
<dbReference type="GO" id="GO:0005739">
    <property type="term" value="C:mitochondrion"/>
    <property type="evidence" value="ECO:0007669"/>
    <property type="project" value="TreeGrafter"/>
</dbReference>
<dbReference type="PANTHER" id="PTHR33156:SF59">
    <property type="entry name" value="PROTEIN NUCLEAR FUSION DEFECTIVE 6, CHLOROPLASTIC_MITOCHONDRIAL-LIKE"/>
    <property type="match status" value="1"/>
</dbReference>
<comment type="caution">
    <text evidence="1">The sequence shown here is derived from an EMBL/GenBank/DDBJ whole genome shotgun (WGS) entry which is preliminary data.</text>
</comment>
<dbReference type="InterPro" id="IPR043459">
    <property type="entry name" value="NFD6/NOXY2-like"/>
</dbReference>
<organism evidence="1 3">
    <name type="scientific">Vanilla planifolia</name>
    <name type="common">Vanilla</name>
    <dbReference type="NCBI Taxonomy" id="51239"/>
    <lineage>
        <taxon>Eukaryota</taxon>
        <taxon>Viridiplantae</taxon>
        <taxon>Streptophyta</taxon>
        <taxon>Embryophyta</taxon>
        <taxon>Tracheophyta</taxon>
        <taxon>Spermatophyta</taxon>
        <taxon>Magnoliopsida</taxon>
        <taxon>Liliopsida</taxon>
        <taxon>Asparagales</taxon>
        <taxon>Orchidaceae</taxon>
        <taxon>Vanilloideae</taxon>
        <taxon>Vanilleae</taxon>
        <taxon>Vanilla</taxon>
    </lineage>
</organism>
<name>A0A835UHF9_VANPL</name>
<protein>
    <recommendedName>
        <fullName evidence="5">Protein NUCLEAR FUSION DEFECTIVE 6, chloroplastic/mitochondrial-like</fullName>
    </recommendedName>
</protein>
<accession>A0A835UHF9</accession>
<dbReference type="Proteomes" id="UP000636800">
    <property type="component" value="Chromosome 11"/>
</dbReference>
<gene>
    <name evidence="2" type="ORF">HPP92_021005</name>
    <name evidence="1" type="ORF">HPP92_021317</name>
</gene>
<dbReference type="AlphaFoldDB" id="A0A835UHF9"/>
<reference evidence="3 4" key="1">
    <citation type="journal article" date="2020" name="Nat. Food">
        <title>A phased Vanilla planifolia genome enables genetic improvement of flavour and production.</title>
        <authorList>
            <person name="Hasing T."/>
            <person name="Tang H."/>
            <person name="Brym M."/>
            <person name="Khazi F."/>
            <person name="Huang T."/>
            <person name="Chambers A.H."/>
        </authorList>
    </citation>
    <scope>NUCLEOTIDE SEQUENCE [LARGE SCALE GENOMIC DNA]</scope>
    <source>
        <tissue evidence="1">Leaf</tissue>
    </source>
</reference>
<sequence length="100" mass="10583">MASFATRSFLRSPSVRCAAQVARVSSSKATAYCALGTSRCIPKSSSASFRILRRAPAVLSCCVESLLPFHSAKAEAVMTSMLSVSMRGYGRLSEAGNDDV</sequence>
<keyword evidence="3" id="KW-1185">Reference proteome</keyword>
<evidence type="ECO:0000313" key="4">
    <source>
        <dbReference type="Proteomes" id="UP000639772"/>
    </source>
</evidence>
<dbReference type="OrthoDB" id="736963at2759"/>
<dbReference type="Proteomes" id="UP000639772">
    <property type="component" value="Chromosome 11"/>
</dbReference>
<dbReference type="PANTHER" id="PTHR33156">
    <property type="entry name" value="OS02G0230000 PROTEIN"/>
    <property type="match status" value="1"/>
</dbReference>
<dbReference type="EMBL" id="JADCNM010000011">
    <property type="protein sequence ID" value="KAG0462529.1"/>
    <property type="molecule type" value="Genomic_DNA"/>
</dbReference>
<evidence type="ECO:0000313" key="3">
    <source>
        <dbReference type="Proteomes" id="UP000636800"/>
    </source>
</evidence>